<dbReference type="InterPro" id="IPR010176">
    <property type="entry name" value="C4xCH_C2xCH_motif_GEOSU"/>
</dbReference>
<feature type="region of interest" description="Disordered" evidence="2">
    <location>
        <begin position="1912"/>
        <end position="1939"/>
    </location>
</feature>
<feature type="region of interest" description="Disordered" evidence="2">
    <location>
        <begin position="882"/>
        <end position="901"/>
    </location>
</feature>
<sequence length="1985" mass="206510">MGRIIVKKVRGMSFRAKSALTLTVTLLVTIFMYQGWLKPLLSGAATTTYYLNALPATSVGVDGTTNMTSLSTTTYDIPTNGSSNVWRGQMNTTPPTGTTRIRVYDSTSTYTTYTDQEYYRAYTPAYAVDTRIDPNALAEFECYVRTTFGGGASASFKVQLFDYNPATGAVVQIGSTVTKTLATNTTALQRFVNGTGTAVNFGNAAYKLLAGHRLEVRYLGSAVNCDPILLVNQAASSAPSGTSRLIVTETVIGDVTIGNGTAEPASITIGPSVDGTTSYPIDTFSVQLSNPIYDTLDTVNVTLATGMSQYVSRVLITNSDNSTTYGSAAAPGSGDVWTVQLAGLLPSTTLTNYQVRIIPKSHADVPAPPGGTYAVTALVTAATHSQLGNMTISDSGSATLTIDNSSPADATWGGITPGNAQVALGWTNPGSDFAGVVVLRNTIPTADNPIEGRSYSVGNVIGTAQVVYVGTGTSFTDTGVVNGIGYYYTIYAFDAFNNYAVGATSGPYVPVNPNMTNPGVPSAIAINSTSIMITMPYTGDPNANNTYTINYRISGAGSWTNWGTGSHTASPYATTITGLDSANLYDVQCIYNDPDSINVEGFPSTYTVEIDSIALPAYAVAPGAVAVDALGTSTINVYVPYTNDLNGNSTYKVEYKLSTDSTWKTWIAGGNHEPSPYTTAISGLKPDTAYDVRVTFQDPDGINGGSPAVQTFTGVQTAPTLSIGLTHNSDRFPGTTKWGGKWGVVGGQYGDITCINCHQPGAPNIKSFRPTLNPANSSVTAVYYPSGADASVSFQNVTSMGDDSTAHTSTVRVCEVCHSQNKFHNANASAQTSKVHYNHTDCVVCHPHNVGFKASCDICHGLPPIVNKTDGSTNTGLVWRSGPSTSPTVPTGATSPASPGAHATHAVTRHFACDTCHNGTPMPDVNMKITLGFNANPVNTPGFKGSIVMGNFSGHSPLSNGYGFQAGNAGTTVSTGSTYANTCSVACHGNWSGSGGSIYRPSWVGSGQAACGACHGTTAANPPSRGSHTKHASSSYYGFACTTCHPSVTDTSHVNASVKIMLNSADTRIGAGARYNGFLNYSTGAPAPSAVYRQCTNIYCHSNGQAANLQYASPTWGTTLTCTGCHGNYSTVGGAGTALSGKHASHVNNSTVFGTNTGFGCEACHAKTVSNSTTISNTANHVNKFIDYSGAFANDNYDTGTKQCQNLYCHSNGNRKNIVYVNPAIWTSATTYGCNGCHGTSNAATGAPDYTNGGAGSTTANSHAIHVARLGITSTTGCYYCHANTVDSGTANKLSGVAPMRHINGTVDVVPGGTFTIGGTVSFTYDPATMTCTSISCHGTTSATWGDNNCVECHSVSQGNRVAVGSQFSAQSHHIQGNFTNTQLNVRCYQCHWEADSNGYINTTYHAGTTGSGKGVTLVLQGTGARPATYAAGAFTVYTSGGASNSSRTQIAKINTVCIKCHNSTNAAYQPFGDGKTPEQYSWDGYSVDERYSQAGTTPWGKYTDTTSNDINPKNTQTKAYSAHGRADLNQRGWNTSETWPNTSGTTSVLCFDCHNSHGTAASGIMSSYSSATGWNKGAILKSTTAGKGGYTATYTPTAGGSTAAGSKNAYNPGGALCFNCHNNATASASFPWGYTGTFGDSQAIYGYWDTPYFGAGTFNSVTRFSYKGFGTHGTNMGGHFGASSTLTTTVSKPTLPNAAVKIKTGINGLCTPCHDPHGVSPGLGANEAYGVPLLKGTWMTSPWKEDAAPSGTTEARGGGSRVSIQYSGSTPQYHLDQNTFGPTTINNDGRSGSINAPSWSKTNTTRVTEVVTQFAGLCTGCHTQTALAPKAGLNVAPDAWKSVSRIHGTVKGWATTASASDGNYNNTMHSFACSKCHAPHNTRLPRLMVTNCLDGAHRGQVQSGAAFGYDSASGSSGAGGGRGPMGGGGSGSREKNAGPWFFGTGGSRSTTANIPTCHNVTNAGGAGTSSNANQLWNTKTPWTN</sequence>
<keyword evidence="5" id="KW-1185">Reference proteome</keyword>
<protein>
    <submittedName>
        <fullName evidence="4">Cytochrome c</fullName>
    </submittedName>
</protein>
<dbReference type="NCBIfam" id="TIGR01904">
    <property type="entry name" value="GSu_C4xC__C2xCH"/>
    <property type="match status" value="3"/>
</dbReference>
<reference evidence="4 5" key="1">
    <citation type="submission" date="2022-12" db="EMBL/GenBank/DDBJ databases">
        <title>Polyphasic characterization of Geotalea uranireducens NIT-SL11 newly isolated from a complex of sewage sludge and microbially reduced graphene oxide.</title>
        <authorList>
            <person name="Xie L."/>
            <person name="Yoshida N."/>
            <person name="Meng L."/>
        </authorList>
    </citation>
    <scope>NUCLEOTIDE SEQUENCE [LARGE SCALE GENOMIC DNA]</scope>
    <source>
        <strain evidence="4 5">NIT-SL11</strain>
    </source>
</reference>
<evidence type="ECO:0000259" key="3">
    <source>
        <dbReference type="PROSITE" id="PS50853"/>
    </source>
</evidence>
<dbReference type="InterPro" id="IPR036280">
    <property type="entry name" value="Multihaem_cyt_sf"/>
</dbReference>
<feature type="region of interest" description="Disordered" evidence="2">
    <location>
        <begin position="1743"/>
        <end position="1803"/>
    </location>
</feature>
<dbReference type="Pfam" id="PF09698">
    <property type="entry name" value="GSu_C4xC__C2xCH"/>
    <property type="match status" value="2"/>
</dbReference>
<name>A0ABM8EPD0_9BACT</name>
<evidence type="ECO:0000313" key="4">
    <source>
        <dbReference type="EMBL" id="BDV44324.1"/>
    </source>
</evidence>
<dbReference type="EMBL" id="AP027151">
    <property type="protein sequence ID" value="BDV44324.1"/>
    <property type="molecule type" value="Genomic_DNA"/>
</dbReference>
<evidence type="ECO:0000256" key="1">
    <source>
        <dbReference type="ARBA" id="ARBA00022729"/>
    </source>
</evidence>
<dbReference type="InterPro" id="IPR051829">
    <property type="entry name" value="Multiheme_Cytochr_ET"/>
</dbReference>
<dbReference type="PANTHER" id="PTHR35038">
    <property type="entry name" value="DISSIMILATORY SULFITE REDUCTASE SIRA"/>
    <property type="match status" value="1"/>
</dbReference>
<evidence type="ECO:0000256" key="2">
    <source>
        <dbReference type="SAM" id="MobiDB-lite"/>
    </source>
</evidence>
<organism evidence="4 5">
    <name type="scientific">Geotalea uraniireducens</name>
    <dbReference type="NCBI Taxonomy" id="351604"/>
    <lineage>
        <taxon>Bacteria</taxon>
        <taxon>Pseudomonadati</taxon>
        <taxon>Thermodesulfobacteriota</taxon>
        <taxon>Desulfuromonadia</taxon>
        <taxon>Geobacterales</taxon>
        <taxon>Geobacteraceae</taxon>
        <taxon>Geotalea</taxon>
    </lineage>
</organism>
<feature type="compositionally biased region" description="Gly residues" evidence="2">
    <location>
        <begin position="1917"/>
        <end position="1932"/>
    </location>
</feature>
<dbReference type="Gene3D" id="2.60.40.10">
    <property type="entry name" value="Immunoglobulins"/>
    <property type="match status" value="2"/>
</dbReference>
<dbReference type="InterPro" id="IPR003961">
    <property type="entry name" value="FN3_dom"/>
</dbReference>
<dbReference type="SUPFAM" id="SSF49265">
    <property type="entry name" value="Fibronectin type III"/>
    <property type="match status" value="1"/>
</dbReference>
<feature type="compositionally biased region" description="Polar residues" evidence="2">
    <location>
        <begin position="882"/>
        <end position="897"/>
    </location>
</feature>
<dbReference type="CDD" id="cd00063">
    <property type="entry name" value="FN3"/>
    <property type="match status" value="2"/>
</dbReference>
<gene>
    <name evidence="4" type="ORF">GURASL_32470</name>
</gene>
<dbReference type="PANTHER" id="PTHR35038:SF6">
    <property type="entry name" value="SURFACE LOCALIZED DECAHEME CYTOCHROME C LIPOPROTEIN"/>
    <property type="match status" value="1"/>
</dbReference>
<dbReference type="SUPFAM" id="SSF48695">
    <property type="entry name" value="Multiheme cytochromes"/>
    <property type="match status" value="5"/>
</dbReference>
<feature type="domain" description="Fibronectin type-III" evidence="3">
    <location>
        <begin position="621"/>
        <end position="720"/>
    </location>
</feature>
<dbReference type="PROSITE" id="PS50853">
    <property type="entry name" value="FN3"/>
    <property type="match status" value="1"/>
</dbReference>
<dbReference type="InterPro" id="IPR036116">
    <property type="entry name" value="FN3_sf"/>
</dbReference>
<proteinExistence type="predicted"/>
<evidence type="ECO:0000313" key="5">
    <source>
        <dbReference type="Proteomes" id="UP001317705"/>
    </source>
</evidence>
<dbReference type="InterPro" id="IPR013783">
    <property type="entry name" value="Ig-like_fold"/>
</dbReference>
<keyword evidence="1" id="KW-0732">Signal</keyword>
<dbReference type="RefSeq" id="WP_282000430.1">
    <property type="nucleotide sequence ID" value="NZ_AP027151.1"/>
</dbReference>
<feature type="compositionally biased region" description="Polar residues" evidence="2">
    <location>
        <begin position="1763"/>
        <end position="1803"/>
    </location>
</feature>
<accession>A0ABM8EPD0</accession>
<dbReference type="Proteomes" id="UP001317705">
    <property type="component" value="Chromosome"/>
</dbReference>